<dbReference type="EMBL" id="MN740730">
    <property type="protein sequence ID" value="QHS81188.1"/>
    <property type="molecule type" value="Genomic_DNA"/>
</dbReference>
<accession>A0A6C0AN49</accession>
<dbReference type="AlphaFoldDB" id="A0A6C0AN49"/>
<proteinExistence type="predicted"/>
<sequence>MSWVCFSKNSTETPVKVISEHLPAVATVSVDDGVVTPATPATPVTLPVLSRLRPCASASLATCLPCRSYCSSLPVAAPAVVAAPAPVAADTLDLQLRSTDQTDTEKALQNLKEPLPNAEPAQEKTTQASSE</sequence>
<evidence type="ECO:0000313" key="2">
    <source>
        <dbReference type="EMBL" id="QHS81188.1"/>
    </source>
</evidence>
<name>A0A6C0AN49_9ZZZZ</name>
<feature type="region of interest" description="Disordered" evidence="1">
    <location>
        <begin position="98"/>
        <end position="131"/>
    </location>
</feature>
<evidence type="ECO:0000256" key="1">
    <source>
        <dbReference type="SAM" id="MobiDB-lite"/>
    </source>
</evidence>
<protein>
    <submittedName>
        <fullName evidence="2">Uncharacterized protein</fullName>
    </submittedName>
</protein>
<reference evidence="2" key="1">
    <citation type="journal article" date="2020" name="Nature">
        <title>Giant virus diversity and host interactions through global metagenomics.</title>
        <authorList>
            <person name="Schulz F."/>
            <person name="Roux S."/>
            <person name="Paez-Espino D."/>
            <person name="Jungbluth S."/>
            <person name="Walsh D.A."/>
            <person name="Denef V.J."/>
            <person name="McMahon K.D."/>
            <person name="Konstantinidis K.T."/>
            <person name="Eloe-Fadrosh E.A."/>
            <person name="Kyrpides N.C."/>
            <person name="Woyke T."/>
        </authorList>
    </citation>
    <scope>NUCLEOTIDE SEQUENCE</scope>
    <source>
        <strain evidence="2">GVMAG-S-1101161-73</strain>
    </source>
</reference>
<organism evidence="2">
    <name type="scientific">viral metagenome</name>
    <dbReference type="NCBI Taxonomy" id="1070528"/>
    <lineage>
        <taxon>unclassified sequences</taxon>
        <taxon>metagenomes</taxon>
        <taxon>organismal metagenomes</taxon>
    </lineage>
</organism>